<comment type="caution">
    <text evidence="1">The sequence shown here is derived from an EMBL/GenBank/DDBJ whole genome shotgun (WGS) entry which is preliminary data.</text>
</comment>
<accession>A0ACC1IR57</accession>
<dbReference type="EMBL" id="JANBPG010000161">
    <property type="protein sequence ID" value="KAJ1899335.1"/>
    <property type="molecule type" value="Genomic_DNA"/>
</dbReference>
<evidence type="ECO:0000313" key="1">
    <source>
        <dbReference type="EMBL" id="KAJ1899335.1"/>
    </source>
</evidence>
<dbReference type="Proteomes" id="UP001150581">
    <property type="component" value="Unassembled WGS sequence"/>
</dbReference>
<keyword evidence="2" id="KW-1185">Reference proteome</keyword>
<protein>
    <submittedName>
        <fullName evidence="1">Uncharacterized protein</fullName>
    </submittedName>
</protein>
<name>A0ACC1IR57_9FUNG</name>
<sequence>MYTSSTTTVQPNVLSDFNAMSRAGFIGTTSNVLIAVIRPVFAKMSDVFGHFQALLLAMVFEVLGSLICSFSNNFSSIFGGTSISVLGQAGYKTLVAIILAEILPIHMRASVAAYVSVPNIVNYYLGVEVGNSLINKWQWVYGILAILAVACAMPALCSLYIQDRRARAVLNSISEYKAENNRSPILKRINNALVDLDIFGLVLISGGLLALLAPLGMELNIMYGWGSVQFIAPLCIGALVLAIFVYYERFVAKFPLVPFRLFKSRTFTCAIIANIFFNYSSKISLYYFNPYTQVTSEVSSRTAMFLQLGATGFYIGMFLGGLAMQYSKRYRRWSWIGWALWLVNICIMVHSRGGKANGVAITEIAIVQLLQGIGDGIVTCCVGIGIQASVSTVDLPIAITLYSMVACLGNVLGEATATTVWVNTLPSKLKGRMRMDVDIDSAINNINYFLGLPKDQRAIVQNAYVSTQKNITFCCIVSMLIAGIAMFGLVPHDLSEISADNETTNKEVVLDQKDSSADISLDFVEKVQK</sequence>
<gene>
    <name evidence="1" type="ORF">LPJ66_002173</name>
</gene>
<evidence type="ECO:0000313" key="2">
    <source>
        <dbReference type="Proteomes" id="UP001150581"/>
    </source>
</evidence>
<proteinExistence type="predicted"/>
<organism evidence="1 2">
    <name type="scientific">Kickxella alabastrina</name>
    <dbReference type="NCBI Taxonomy" id="61397"/>
    <lineage>
        <taxon>Eukaryota</taxon>
        <taxon>Fungi</taxon>
        <taxon>Fungi incertae sedis</taxon>
        <taxon>Zoopagomycota</taxon>
        <taxon>Kickxellomycotina</taxon>
        <taxon>Kickxellomycetes</taxon>
        <taxon>Kickxellales</taxon>
        <taxon>Kickxellaceae</taxon>
        <taxon>Kickxella</taxon>
    </lineage>
</organism>
<reference evidence="1" key="1">
    <citation type="submission" date="2022-07" db="EMBL/GenBank/DDBJ databases">
        <title>Phylogenomic reconstructions and comparative analyses of Kickxellomycotina fungi.</title>
        <authorList>
            <person name="Reynolds N.K."/>
            <person name="Stajich J.E."/>
            <person name="Barry K."/>
            <person name="Grigoriev I.V."/>
            <person name="Crous P."/>
            <person name="Smith M.E."/>
        </authorList>
    </citation>
    <scope>NUCLEOTIDE SEQUENCE</scope>
    <source>
        <strain evidence="1">Benny 63K</strain>
    </source>
</reference>